<dbReference type="EMBL" id="JACAZH010000021">
    <property type="protein sequence ID" value="KAF7344632.1"/>
    <property type="molecule type" value="Genomic_DNA"/>
</dbReference>
<evidence type="ECO:0000256" key="1">
    <source>
        <dbReference type="SAM" id="MobiDB-lite"/>
    </source>
</evidence>
<dbReference type="AlphaFoldDB" id="A0A8H6XQF3"/>
<dbReference type="OrthoDB" id="10624341at2759"/>
<feature type="compositionally biased region" description="Polar residues" evidence="1">
    <location>
        <begin position="143"/>
        <end position="152"/>
    </location>
</feature>
<accession>A0A8H6XQF3</accession>
<sequence>MLIAALCFRPPPCWNPSFLIGLIPITFPLMTRSNPLEWIYSLVLKSFAQIDERIRELSVQRDQIQAYIDSHKALISHPRRLPVDIVQEDIRSHGGRLRFSPRGCGRLCTSLSITSFISIKEKEECRPSSSGYSALRPIPFRYQSTSQNSTTIRAKRRTWPPSGT</sequence>
<comment type="caution">
    <text evidence="2">The sequence shown here is derived from an EMBL/GenBank/DDBJ whole genome shotgun (WGS) entry which is preliminary data.</text>
</comment>
<name>A0A8H6XQF3_9AGAR</name>
<organism evidence="2 3">
    <name type="scientific">Mycena sanguinolenta</name>
    <dbReference type="NCBI Taxonomy" id="230812"/>
    <lineage>
        <taxon>Eukaryota</taxon>
        <taxon>Fungi</taxon>
        <taxon>Dikarya</taxon>
        <taxon>Basidiomycota</taxon>
        <taxon>Agaricomycotina</taxon>
        <taxon>Agaricomycetes</taxon>
        <taxon>Agaricomycetidae</taxon>
        <taxon>Agaricales</taxon>
        <taxon>Marasmiineae</taxon>
        <taxon>Mycenaceae</taxon>
        <taxon>Mycena</taxon>
    </lineage>
</organism>
<evidence type="ECO:0000313" key="2">
    <source>
        <dbReference type="EMBL" id="KAF7344632.1"/>
    </source>
</evidence>
<dbReference type="Proteomes" id="UP000623467">
    <property type="component" value="Unassembled WGS sequence"/>
</dbReference>
<reference evidence="2" key="1">
    <citation type="submission" date="2020-05" db="EMBL/GenBank/DDBJ databases">
        <title>Mycena genomes resolve the evolution of fungal bioluminescence.</title>
        <authorList>
            <person name="Tsai I.J."/>
        </authorList>
    </citation>
    <scope>NUCLEOTIDE SEQUENCE</scope>
    <source>
        <strain evidence="2">160909Yilan</strain>
    </source>
</reference>
<proteinExistence type="predicted"/>
<protein>
    <submittedName>
        <fullName evidence="2">Uncharacterized protein</fullName>
    </submittedName>
</protein>
<gene>
    <name evidence="2" type="ORF">MSAN_01945600</name>
</gene>
<keyword evidence="3" id="KW-1185">Reference proteome</keyword>
<feature type="region of interest" description="Disordered" evidence="1">
    <location>
        <begin position="143"/>
        <end position="164"/>
    </location>
</feature>
<evidence type="ECO:0000313" key="3">
    <source>
        <dbReference type="Proteomes" id="UP000623467"/>
    </source>
</evidence>